<evidence type="ECO:0000313" key="4">
    <source>
        <dbReference type="EMBL" id="ADB49758.1"/>
    </source>
</evidence>
<dbReference type="SUPFAM" id="SSF55729">
    <property type="entry name" value="Acyl-CoA N-acyltransferases (Nat)"/>
    <property type="match status" value="1"/>
</dbReference>
<dbReference type="Pfam" id="PF00583">
    <property type="entry name" value="Acetyltransf_1"/>
    <property type="match status" value="1"/>
</dbReference>
<evidence type="ECO:0000256" key="1">
    <source>
        <dbReference type="ARBA" id="ARBA00022679"/>
    </source>
</evidence>
<name>D3FET4_CONWI</name>
<keyword evidence="5" id="KW-1185">Reference proteome</keyword>
<dbReference type="RefSeq" id="WP_012932809.1">
    <property type="nucleotide sequence ID" value="NC_013739.1"/>
</dbReference>
<sequence>MPSIEIRPFKRSDRDQLATLVNAHVGTVLPGVSLSVNAVMSQLEREPDEFVVDPWVIERATLVVVEADRLVAAAHLVRYGDGEQVGADQRGAGELRWLLCWPADVAAGEALLAACLQRLTAWDVTRVLADSSLPAPAVYGVPDCWPHVRRLYERAGFTPGAEEVVLVADVADLPQPGPPPIEGLAVRRVVGDAATSFVATLGETPVGLIELQTDLTEGGTRSRLAGWAELWNLAVEEPYRRRGAGRWLVGHAADWMRLGRVERVLDYCGPDEHDALAFGTACGWRELTRTTRGWTRG</sequence>
<organism evidence="4 5">
    <name type="scientific">Conexibacter woesei (strain DSM 14684 / CCUG 47730 / CIP 108061 / JCM 11494 / NBRC 100937 / ID131577)</name>
    <dbReference type="NCBI Taxonomy" id="469383"/>
    <lineage>
        <taxon>Bacteria</taxon>
        <taxon>Bacillati</taxon>
        <taxon>Actinomycetota</taxon>
        <taxon>Thermoleophilia</taxon>
        <taxon>Solirubrobacterales</taxon>
        <taxon>Conexibacteraceae</taxon>
        <taxon>Conexibacter</taxon>
    </lineage>
</organism>
<dbReference type="PROSITE" id="PS51186">
    <property type="entry name" value="GNAT"/>
    <property type="match status" value="1"/>
</dbReference>
<dbReference type="InterPro" id="IPR000182">
    <property type="entry name" value="GNAT_dom"/>
</dbReference>
<reference evidence="4 5" key="1">
    <citation type="journal article" date="2010" name="Stand. Genomic Sci.">
        <title>Complete genome sequence of Conexibacter woesei type strain (ID131577).</title>
        <authorList>
            <person name="Pukall R."/>
            <person name="Lapidus A."/>
            <person name="Glavina Del Rio T."/>
            <person name="Copeland A."/>
            <person name="Tice H."/>
            <person name="Cheng J.-F."/>
            <person name="Lucas S."/>
            <person name="Chen F."/>
            <person name="Nolan M."/>
            <person name="Bruce D."/>
            <person name="Goodwin L."/>
            <person name="Pitluck S."/>
            <person name="Mavromatis K."/>
            <person name="Ivanova N."/>
            <person name="Ovchinnikova G."/>
            <person name="Pati A."/>
            <person name="Chen A."/>
            <person name="Palaniappan K."/>
            <person name="Land M."/>
            <person name="Hauser L."/>
            <person name="Chang Y.-J."/>
            <person name="Jeffries C.D."/>
            <person name="Chain P."/>
            <person name="Meincke L."/>
            <person name="Sims D."/>
            <person name="Brettin T."/>
            <person name="Detter J.C."/>
            <person name="Rohde M."/>
            <person name="Goeker M."/>
            <person name="Bristow J."/>
            <person name="Eisen J.A."/>
            <person name="Markowitz V."/>
            <person name="Kyrpides N.C."/>
            <person name="Klenk H.-P."/>
            <person name="Hugenholtz P."/>
        </authorList>
    </citation>
    <scope>NUCLEOTIDE SEQUENCE [LARGE SCALE GENOMIC DNA]</scope>
    <source>
        <strain evidence="5">DSM 14684 / CIP 108061 / JCM 11494 / NBRC 100937 / ID131577</strain>
    </source>
</reference>
<protein>
    <submittedName>
        <fullName evidence="4">GCN5-related N-acetyltransferase</fullName>
    </submittedName>
</protein>
<dbReference type="Proteomes" id="UP000008229">
    <property type="component" value="Chromosome"/>
</dbReference>
<dbReference type="KEGG" id="cwo:Cwoe_1329"/>
<dbReference type="InterPro" id="IPR016181">
    <property type="entry name" value="Acyl_CoA_acyltransferase"/>
</dbReference>
<reference evidence="5" key="2">
    <citation type="submission" date="2010-01" db="EMBL/GenBank/DDBJ databases">
        <title>The complete genome of Conexibacter woesei DSM 14684.</title>
        <authorList>
            <consortium name="US DOE Joint Genome Institute (JGI-PGF)"/>
            <person name="Lucas S."/>
            <person name="Copeland A."/>
            <person name="Lapidus A."/>
            <person name="Glavina del Rio T."/>
            <person name="Dalin E."/>
            <person name="Tice H."/>
            <person name="Bruce D."/>
            <person name="Goodwin L."/>
            <person name="Pitluck S."/>
            <person name="Kyrpides N."/>
            <person name="Mavromatis K."/>
            <person name="Ivanova N."/>
            <person name="Mikhailova N."/>
            <person name="Chertkov O."/>
            <person name="Brettin T."/>
            <person name="Detter J.C."/>
            <person name="Han C."/>
            <person name="Larimer F."/>
            <person name="Land M."/>
            <person name="Hauser L."/>
            <person name="Markowitz V."/>
            <person name="Cheng J.-F."/>
            <person name="Hugenholtz P."/>
            <person name="Woyke T."/>
            <person name="Wu D."/>
            <person name="Pukall R."/>
            <person name="Steenblock K."/>
            <person name="Schneider S."/>
            <person name="Klenk H.-P."/>
            <person name="Eisen J.A."/>
        </authorList>
    </citation>
    <scope>NUCLEOTIDE SEQUENCE [LARGE SCALE GENOMIC DNA]</scope>
    <source>
        <strain evidence="5">DSM 14684 / CIP 108061 / JCM 11494 / NBRC 100937 / ID131577</strain>
    </source>
</reference>
<accession>D3FET4</accession>
<dbReference type="STRING" id="469383.Cwoe_1329"/>
<dbReference type="PANTHER" id="PTHR43877">
    <property type="entry name" value="AMINOALKYLPHOSPHONATE N-ACETYLTRANSFERASE-RELATED-RELATED"/>
    <property type="match status" value="1"/>
</dbReference>
<feature type="domain" description="N-acetyltransferase" evidence="3">
    <location>
        <begin position="146"/>
        <end position="297"/>
    </location>
</feature>
<dbReference type="AlphaFoldDB" id="D3FET4"/>
<keyword evidence="1 4" id="KW-0808">Transferase</keyword>
<dbReference type="CDD" id="cd04301">
    <property type="entry name" value="NAT_SF"/>
    <property type="match status" value="1"/>
</dbReference>
<dbReference type="eggNOG" id="COG0456">
    <property type="taxonomic scope" value="Bacteria"/>
</dbReference>
<dbReference type="HOGENOM" id="CLU_915052_0_0_11"/>
<keyword evidence="2" id="KW-0012">Acyltransferase</keyword>
<dbReference type="Gene3D" id="3.40.630.30">
    <property type="match status" value="2"/>
</dbReference>
<evidence type="ECO:0000259" key="3">
    <source>
        <dbReference type="PROSITE" id="PS51186"/>
    </source>
</evidence>
<gene>
    <name evidence="4" type="ordered locus">Cwoe_1329</name>
</gene>
<dbReference type="InterPro" id="IPR050832">
    <property type="entry name" value="Bact_Acetyltransf"/>
</dbReference>
<dbReference type="GO" id="GO:0016747">
    <property type="term" value="F:acyltransferase activity, transferring groups other than amino-acyl groups"/>
    <property type="evidence" value="ECO:0007669"/>
    <property type="project" value="InterPro"/>
</dbReference>
<proteinExistence type="predicted"/>
<evidence type="ECO:0000256" key="2">
    <source>
        <dbReference type="ARBA" id="ARBA00023315"/>
    </source>
</evidence>
<dbReference type="EMBL" id="CP001854">
    <property type="protein sequence ID" value="ADB49758.1"/>
    <property type="molecule type" value="Genomic_DNA"/>
</dbReference>
<evidence type="ECO:0000313" key="5">
    <source>
        <dbReference type="Proteomes" id="UP000008229"/>
    </source>
</evidence>